<dbReference type="AlphaFoldDB" id="A0A6C0AEU0"/>
<dbReference type="EMBL" id="MN740595">
    <property type="protein sequence ID" value="QHS78269.1"/>
    <property type="molecule type" value="Genomic_DNA"/>
</dbReference>
<reference evidence="1" key="1">
    <citation type="journal article" date="2020" name="Nature">
        <title>Giant virus diversity and host interactions through global metagenomics.</title>
        <authorList>
            <person name="Schulz F."/>
            <person name="Roux S."/>
            <person name="Paez-Espino D."/>
            <person name="Jungbluth S."/>
            <person name="Walsh D.A."/>
            <person name="Denef V.J."/>
            <person name="McMahon K.D."/>
            <person name="Konstantinidis K.T."/>
            <person name="Eloe-Fadrosh E.A."/>
            <person name="Kyrpides N.C."/>
            <person name="Woyke T."/>
        </authorList>
    </citation>
    <scope>NUCLEOTIDE SEQUENCE</scope>
    <source>
        <strain evidence="1">GVMAG-S-1021933-23</strain>
    </source>
</reference>
<proteinExistence type="predicted"/>
<organism evidence="1">
    <name type="scientific">viral metagenome</name>
    <dbReference type="NCBI Taxonomy" id="1070528"/>
    <lineage>
        <taxon>unclassified sequences</taxon>
        <taxon>metagenomes</taxon>
        <taxon>organismal metagenomes</taxon>
    </lineage>
</organism>
<name>A0A6C0AEU0_9ZZZZ</name>
<evidence type="ECO:0000313" key="1">
    <source>
        <dbReference type="EMBL" id="QHS78269.1"/>
    </source>
</evidence>
<sequence>MTEYNMVEGGPFSGIFYTIQNHFGKDKINNSIDYIEYMINDEYGDYLMSNLSKKHERFRKIRDHYLKGFPDDDSEYFFTYVFVILHLNNLLDKFHDALKLFPEDFGLVEKFPYDTSPTYNIEIMDLKINNEVFLGDDPKDKFLAESLNRTQSLW</sequence>
<protein>
    <submittedName>
        <fullName evidence="1">Uncharacterized protein</fullName>
    </submittedName>
</protein>
<accession>A0A6C0AEU0</accession>